<accession>A0AAW0B0C0</accession>
<feature type="compositionally biased region" description="Basic and acidic residues" evidence="1">
    <location>
        <begin position="62"/>
        <end position="71"/>
    </location>
</feature>
<evidence type="ECO:0000313" key="2">
    <source>
        <dbReference type="EMBL" id="KAK7019413.1"/>
    </source>
</evidence>
<proteinExistence type="predicted"/>
<evidence type="ECO:0000313" key="3">
    <source>
        <dbReference type="Proteomes" id="UP001383192"/>
    </source>
</evidence>
<gene>
    <name evidence="2" type="ORF">VNI00_018068</name>
</gene>
<dbReference type="Proteomes" id="UP001383192">
    <property type="component" value="Unassembled WGS sequence"/>
</dbReference>
<keyword evidence="3" id="KW-1185">Reference proteome</keyword>
<organism evidence="2 3">
    <name type="scientific">Paramarasmius palmivorus</name>
    <dbReference type="NCBI Taxonomy" id="297713"/>
    <lineage>
        <taxon>Eukaryota</taxon>
        <taxon>Fungi</taxon>
        <taxon>Dikarya</taxon>
        <taxon>Basidiomycota</taxon>
        <taxon>Agaricomycotina</taxon>
        <taxon>Agaricomycetes</taxon>
        <taxon>Agaricomycetidae</taxon>
        <taxon>Agaricales</taxon>
        <taxon>Marasmiineae</taxon>
        <taxon>Marasmiaceae</taxon>
        <taxon>Paramarasmius</taxon>
    </lineage>
</organism>
<feature type="compositionally biased region" description="Acidic residues" evidence="1">
    <location>
        <begin position="72"/>
        <end position="90"/>
    </location>
</feature>
<dbReference type="EMBL" id="JAYKXP010000208">
    <property type="protein sequence ID" value="KAK7019413.1"/>
    <property type="molecule type" value="Genomic_DNA"/>
</dbReference>
<dbReference type="AlphaFoldDB" id="A0AAW0B0C0"/>
<comment type="caution">
    <text evidence="2">The sequence shown here is derived from an EMBL/GenBank/DDBJ whole genome shotgun (WGS) entry which is preliminary data.</text>
</comment>
<feature type="region of interest" description="Disordered" evidence="1">
    <location>
        <begin position="62"/>
        <end position="95"/>
    </location>
</feature>
<evidence type="ECO:0000256" key="1">
    <source>
        <dbReference type="SAM" id="MobiDB-lite"/>
    </source>
</evidence>
<reference evidence="2 3" key="1">
    <citation type="submission" date="2024-01" db="EMBL/GenBank/DDBJ databases">
        <title>A draft genome for a cacao thread blight-causing isolate of Paramarasmius palmivorus.</title>
        <authorList>
            <person name="Baruah I.K."/>
            <person name="Bukari Y."/>
            <person name="Amoako-Attah I."/>
            <person name="Meinhardt L.W."/>
            <person name="Bailey B.A."/>
            <person name="Cohen S.P."/>
        </authorList>
    </citation>
    <scope>NUCLEOTIDE SEQUENCE [LARGE SCALE GENOMIC DNA]</scope>
    <source>
        <strain evidence="2 3">GH-12</strain>
    </source>
</reference>
<name>A0AAW0B0C0_9AGAR</name>
<protein>
    <submittedName>
        <fullName evidence="2">Uncharacterized protein</fullName>
    </submittedName>
</protein>
<sequence length="124" mass="13697">MPAMQTATTSITSELDTLSYPQKRALRALIEMLLLPEKPDVAYEILQNTPWLADLAKEENLDHTAQKKGEAEENDTDTDSSTSDEDELQSEGEPAGIICTQHPVFIFETASDANEDIVMVEVEA</sequence>